<accession>A0A5C6EAC9</accession>
<dbReference type="Proteomes" id="UP000317977">
    <property type="component" value="Unassembled WGS sequence"/>
</dbReference>
<dbReference type="PANTHER" id="PTHR48079:SF6">
    <property type="entry name" value="NAD(P)-BINDING DOMAIN-CONTAINING PROTEIN-RELATED"/>
    <property type="match status" value="1"/>
</dbReference>
<dbReference type="GO" id="GO:0005737">
    <property type="term" value="C:cytoplasm"/>
    <property type="evidence" value="ECO:0007669"/>
    <property type="project" value="TreeGrafter"/>
</dbReference>
<dbReference type="GO" id="GO:0004029">
    <property type="term" value="F:aldehyde dehydrogenase (NAD+) activity"/>
    <property type="evidence" value="ECO:0007669"/>
    <property type="project" value="TreeGrafter"/>
</dbReference>
<evidence type="ECO:0000259" key="1">
    <source>
        <dbReference type="Pfam" id="PF01370"/>
    </source>
</evidence>
<dbReference type="SUPFAM" id="SSF51735">
    <property type="entry name" value="NAD(P)-binding Rossmann-fold domains"/>
    <property type="match status" value="1"/>
</dbReference>
<dbReference type="PANTHER" id="PTHR48079">
    <property type="entry name" value="PROTEIN YEEZ"/>
    <property type="match status" value="1"/>
</dbReference>
<comment type="caution">
    <text evidence="2">The sequence shown here is derived from an EMBL/GenBank/DDBJ whole genome shotgun (WGS) entry which is preliminary data.</text>
</comment>
<dbReference type="Gene3D" id="3.40.50.720">
    <property type="entry name" value="NAD(P)-binding Rossmann-like Domain"/>
    <property type="match status" value="1"/>
</dbReference>
<reference evidence="2 3" key="1">
    <citation type="submission" date="2019-02" db="EMBL/GenBank/DDBJ databases">
        <title>Deep-cultivation of Planctomycetes and their phenomic and genomic characterization uncovers novel biology.</title>
        <authorList>
            <person name="Wiegand S."/>
            <person name="Jogler M."/>
            <person name="Boedeker C."/>
            <person name="Pinto D."/>
            <person name="Vollmers J."/>
            <person name="Rivas-Marin E."/>
            <person name="Kohn T."/>
            <person name="Peeters S.H."/>
            <person name="Heuer A."/>
            <person name="Rast P."/>
            <person name="Oberbeckmann S."/>
            <person name="Bunk B."/>
            <person name="Jeske O."/>
            <person name="Meyerdierks A."/>
            <person name="Storesund J.E."/>
            <person name="Kallscheuer N."/>
            <person name="Luecker S."/>
            <person name="Lage O.M."/>
            <person name="Pohl T."/>
            <person name="Merkel B.J."/>
            <person name="Hornburger P."/>
            <person name="Mueller R.-W."/>
            <person name="Bruemmer F."/>
            <person name="Labrenz M."/>
            <person name="Spormann A.M."/>
            <person name="Op Den Camp H."/>
            <person name="Overmann J."/>
            <person name="Amann R."/>
            <person name="Jetten M.S.M."/>
            <person name="Mascher T."/>
            <person name="Medema M.H."/>
            <person name="Devos D.P."/>
            <person name="Kaster A.-K."/>
            <person name="Ovreas L."/>
            <person name="Rohde M."/>
            <person name="Galperin M.Y."/>
            <person name="Jogler C."/>
        </authorList>
    </citation>
    <scope>NUCLEOTIDE SEQUENCE [LARGE SCALE GENOMIC DNA]</scope>
    <source>
        <strain evidence="2 3">Poly59</strain>
    </source>
</reference>
<evidence type="ECO:0000313" key="2">
    <source>
        <dbReference type="EMBL" id="TWU46673.1"/>
    </source>
</evidence>
<keyword evidence="2" id="KW-0413">Isomerase</keyword>
<proteinExistence type="predicted"/>
<dbReference type="EMBL" id="SJPX01000006">
    <property type="protein sequence ID" value="TWU46673.1"/>
    <property type="molecule type" value="Genomic_DNA"/>
</dbReference>
<dbReference type="Pfam" id="PF01370">
    <property type="entry name" value="Epimerase"/>
    <property type="match status" value="1"/>
</dbReference>
<organism evidence="2 3">
    <name type="scientific">Rubripirellula reticaptiva</name>
    <dbReference type="NCBI Taxonomy" id="2528013"/>
    <lineage>
        <taxon>Bacteria</taxon>
        <taxon>Pseudomonadati</taxon>
        <taxon>Planctomycetota</taxon>
        <taxon>Planctomycetia</taxon>
        <taxon>Pirellulales</taxon>
        <taxon>Pirellulaceae</taxon>
        <taxon>Rubripirellula</taxon>
    </lineage>
</organism>
<name>A0A5C6EAC9_9BACT</name>
<dbReference type="GO" id="GO:0016853">
    <property type="term" value="F:isomerase activity"/>
    <property type="evidence" value="ECO:0007669"/>
    <property type="project" value="UniProtKB-KW"/>
</dbReference>
<protein>
    <submittedName>
        <fullName evidence="2">3 beta-hydroxysteroid dehydrogenase/Delta 5--&gt;4-isomerase</fullName>
    </submittedName>
</protein>
<feature type="domain" description="NAD-dependent epimerase/dehydratase" evidence="1">
    <location>
        <begin position="46"/>
        <end position="260"/>
    </location>
</feature>
<dbReference type="AlphaFoldDB" id="A0A5C6EAC9"/>
<dbReference type="InterPro" id="IPR036291">
    <property type="entry name" value="NAD(P)-bd_dom_sf"/>
</dbReference>
<dbReference type="InterPro" id="IPR001509">
    <property type="entry name" value="Epimerase_deHydtase"/>
</dbReference>
<gene>
    <name evidence="2" type="ORF">Poly59_56460</name>
</gene>
<dbReference type="InterPro" id="IPR051783">
    <property type="entry name" value="NAD(P)-dependent_oxidoreduct"/>
</dbReference>
<evidence type="ECO:0000313" key="3">
    <source>
        <dbReference type="Proteomes" id="UP000317977"/>
    </source>
</evidence>
<sequence length="386" mass="42287">MSAERKWCVRCKYTWKTCPATAHSLLKLPALMFVLSLAEMFIMPHALVTGASGFIGSHLVQRLHQDGIRITCLVRPTSDRSRLIPFDPEFKIGDVSDPESLWRAVKSVDVVFHLAGATKGLRIGDLERINVGGVRNMVRVCAQCSNPPTLIQVSSLAAAGPTDANRNRIESDLPTPVSNYGHSKLAGEYEAIRLAAKVPITIIRPPIVLGEADRDGLPLFDSIARWNVHFVPGMSDELFSVIHGDDLAEALILAAKKGSRVQADGSATGIYFVSSKETPTYAELGQMIGQAVGRDHVRIIHNPKPAVWAIATINEIASQVRRRPHILGVDKAREATAGSWACDASALRRDTGFAPPHSLRQRLAQTAKWYRDQGWLKRMGEPALQC</sequence>
<keyword evidence="3" id="KW-1185">Reference proteome</keyword>